<dbReference type="InterPro" id="IPR002181">
    <property type="entry name" value="Fibrinogen_a/b/g_C_dom"/>
</dbReference>
<name>A0A5F9CKH5_RABIT</name>
<accession>A0A5F9CKH5</accession>
<dbReference type="Gene3D" id="4.10.530.10">
    <property type="entry name" value="Gamma-fibrinogen Carboxyl Terminal Fragment, domain 2"/>
    <property type="match status" value="1"/>
</dbReference>
<dbReference type="Gene3D" id="3.90.215.10">
    <property type="entry name" value="Gamma Fibrinogen, chain A, domain 1"/>
    <property type="match status" value="1"/>
</dbReference>
<dbReference type="AlphaFoldDB" id="A0A5F9CKH5"/>
<evidence type="ECO:0000256" key="7">
    <source>
        <dbReference type="ARBA" id="ARBA00023180"/>
    </source>
</evidence>
<keyword evidence="13" id="KW-1185">Reference proteome</keyword>
<evidence type="ECO:0000256" key="8">
    <source>
        <dbReference type="SAM" id="Coils"/>
    </source>
</evidence>
<dbReference type="InterPro" id="IPR020837">
    <property type="entry name" value="Fibrinogen_CS"/>
</dbReference>
<dbReference type="PANTHER" id="PTHR47221">
    <property type="entry name" value="FIBRINOGEN ALPHA CHAIN"/>
    <property type="match status" value="1"/>
</dbReference>
<keyword evidence="5 8" id="KW-0175">Coiled coil</keyword>
<dbReference type="InterPro" id="IPR037579">
    <property type="entry name" value="FIB_ANG-like"/>
</dbReference>
<keyword evidence="4 10" id="KW-0732">Signal</keyword>
<dbReference type="NCBIfam" id="NF040941">
    <property type="entry name" value="GGGWT_bact"/>
    <property type="match status" value="1"/>
</dbReference>
<evidence type="ECO:0000259" key="11">
    <source>
        <dbReference type="PROSITE" id="PS51406"/>
    </source>
</evidence>
<dbReference type="PROSITE" id="PS00514">
    <property type="entry name" value="FIBRINOGEN_C_1"/>
    <property type="match status" value="1"/>
</dbReference>
<evidence type="ECO:0000256" key="2">
    <source>
        <dbReference type="ARBA" id="ARBA00022525"/>
    </source>
</evidence>
<dbReference type="GO" id="GO:0001525">
    <property type="term" value="P:angiogenesis"/>
    <property type="evidence" value="ECO:0007669"/>
    <property type="project" value="UniProtKB-KW"/>
</dbReference>
<evidence type="ECO:0000256" key="3">
    <source>
        <dbReference type="ARBA" id="ARBA00022657"/>
    </source>
</evidence>
<dbReference type="InterPro" id="IPR014716">
    <property type="entry name" value="Fibrinogen_a/b/g_C_1"/>
</dbReference>
<evidence type="ECO:0000256" key="10">
    <source>
        <dbReference type="SAM" id="SignalP"/>
    </source>
</evidence>
<comment type="subcellular location">
    <subcellularLocation>
        <location evidence="1">Secreted</location>
    </subcellularLocation>
</comment>
<evidence type="ECO:0000256" key="5">
    <source>
        <dbReference type="ARBA" id="ARBA00023054"/>
    </source>
</evidence>
<evidence type="ECO:0000313" key="13">
    <source>
        <dbReference type="Proteomes" id="UP000001811"/>
    </source>
</evidence>
<dbReference type="GO" id="GO:0072377">
    <property type="term" value="P:blood coagulation, common pathway"/>
    <property type="evidence" value="ECO:0007669"/>
    <property type="project" value="TreeGrafter"/>
</dbReference>
<evidence type="ECO:0000313" key="12">
    <source>
        <dbReference type="Ensembl" id="ENSOCUP00000034197.1"/>
    </source>
</evidence>
<dbReference type="GO" id="GO:0034116">
    <property type="term" value="P:positive regulation of heterotypic cell-cell adhesion"/>
    <property type="evidence" value="ECO:0007669"/>
    <property type="project" value="TreeGrafter"/>
</dbReference>
<feature type="region of interest" description="Disordered" evidence="9">
    <location>
        <begin position="54"/>
        <end position="80"/>
    </location>
</feature>
<organism evidence="12 13">
    <name type="scientific">Oryctolagus cuniculus</name>
    <name type="common">Rabbit</name>
    <dbReference type="NCBI Taxonomy" id="9986"/>
    <lineage>
        <taxon>Eukaryota</taxon>
        <taxon>Metazoa</taxon>
        <taxon>Chordata</taxon>
        <taxon>Craniata</taxon>
        <taxon>Vertebrata</taxon>
        <taxon>Euteleostomi</taxon>
        <taxon>Mammalia</taxon>
        <taxon>Eutheria</taxon>
        <taxon>Euarchontoglires</taxon>
        <taxon>Glires</taxon>
        <taxon>Lagomorpha</taxon>
        <taxon>Leporidae</taxon>
        <taxon>Oryctolagus</taxon>
    </lineage>
</organism>
<keyword evidence="2" id="KW-0964">Secreted</keyword>
<dbReference type="InterPro" id="IPR057439">
    <property type="entry name" value="ANG-1/2/4"/>
</dbReference>
<dbReference type="InterPro" id="IPR036056">
    <property type="entry name" value="Fibrinogen-like_C"/>
</dbReference>
<dbReference type="GO" id="GO:0005577">
    <property type="term" value="C:fibrinogen complex"/>
    <property type="evidence" value="ECO:0007669"/>
    <property type="project" value="TreeGrafter"/>
</dbReference>
<evidence type="ECO:0000256" key="9">
    <source>
        <dbReference type="SAM" id="MobiDB-lite"/>
    </source>
</evidence>
<dbReference type="GeneTree" id="ENSGT00940000160129"/>
<sequence>MLCRAAMLLGSLLLLVATMTAAQQRWQDMSGRRLSHSIQYGQCTYTFVLPEPRPCMPEPEDFGGSNSLQRDTSAGTLPPGDWRAQRVQQLEKALENNTQWLQKVLNQTLRMENQLLETSMSTNKLQKQLQLQSWELHQLQGHNSALQTRVQALETQQQAELASLRDEKEKLQSLLGRQSGALAGLERSLLAASSNSSLLQSRQRQLLELVQRMMRIVGEGPASTREAEEVFQDCAEIQRSGANTSGIYTIHVANVTEPKKVFCDMETTGGGWTLIQRREDGKEDFQRNWEDYKQGFGDPAAEHWLGNEVMHQLTSRAPYSLRVELQDWEGREVYAEYERFQLGSEEQRYRLSLSGYNGTAGRQSSLFLQGINFSTRDADNDNCLCKCAQMLSGGWWFDACGVSNLNGIYYQKGHHIRKLNGIRWQYFRGSSYSLRATRMMLRPASV</sequence>
<dbReference type="PANTHER" id="PTHR47221:SF5">
    <property type="entry name" value="FIBRINOGEN C-TERMINAL DOMAIN-CONTAINING PROTEIN"/>
    <property type="match status" value="1"/>
</dbReference>
<evidence type="ECO:0000256" key="6">
    <source>
        <dbReference type="ARBA" id="ARBA00023157"/>
    </source>
</evidence>
<reference evidence="12 13" key="1">
    <citation type="journal article" date="2011" name="Nature">
        <title>A high-resolution map of human evolutionary constraint using 29 mammals.</title>
        <authorList>
            <person name="Lindblad-Toh K."/>
            <person name="Garber M."/>
            <person name="Zuk O."/>
            <person name="Lin M.F."/>
            <person name="Parker B.J."/>
            <person name="Washietl S."/>
            <person name="Kheradpour P."/>
            <person name="Ernst J."/>
            <person name="Jordan G."/>
            <person name="Mauceli E."/>
            <person name="Ward L.D."/>
            <person name="Lowe C.B."/>
            <person name="Holloway A.K."/>
            <person name="Clamp M."/>
            <person name="Gnerre S."/>
            <person name="Alfoldi J."/>
            <person name="Beal K."/>
            <person name="Chang J."/>
            <person name="Clawson H."/>
            <person name="Cuff J."/>
            <person name="Di Palma F."/>
            <person name="Fitzgerald S."/>
            <person name="Flicek P."/>
            <person name="Guttman M."/>
            <person name="Hubisz M.J."/>
            <person name="Jaffe D.B."/>
            <person name="Jungreis I."/>
            <person name="Kent W.J."/>
            <person name="Kostka D."/>
            <person name="Lara M."/>
            <person name="Martins A.L."/>
            <person name="Massingham T."/>
            <person name="Moltke I."/>
            <person name="Raney B.J."/>
            <person name="Rasmussen M.D."/>
            <person name="Robinson J."/>
            <person name="Stark A."/>
            <person name="Vilella A.J."/>
            <person name="Wen J."/>
            <person name="Xie X."/>
            <person name="Zody M.C."/>
            <person name="Baldwin J."/>
            <person name="Bloom T."/>
            <person name="Chin C.W."/>
            <person name="Heiman D."/>
            <person name="Nicol R."/>
            <person name="Nusbaum C."/>
            <person name="Young S."/>
            <person name="Wilkinson J."/>
            <person name="Worley K.C."/>
            <person name="Kovar C.L."/>
            <person name="Muzny D.M."/>
            <person name="Gibbs R.A."/>
            <person name="Cree A."/>
            <person name="Dihn H.H."/>
            <person name="Fowler G."/>
            <person name="Jhangiani S."/>
            <person name="Joshi V."/>
            <person name="Lee S."/>
            <person name="Lewis L.R."/>
            <person name="Nazareth L.V."/>
            <person name="Okwuonu G."/>
            <person name="Santibanez J."/>
            <person name="Warren W.C."/>
            <person name="Mardis E.R."/>
            <person name="Weinstock G.M."/>
            <person name="Wilson R.K."/>
            <person name="Delehaunty K."/>
            <person name="Dooling D."/>
            <person name="Fronik C."/>
            <person name="Fulton L."/>
            <person name="Fulton B."/>
            <person name="Graves T."/>
            <person name="Minx P."/>
            <person name="Sodergren E."/>
            <person name="Birney E."/>
            <person name="Margulies E.H."/>
            <person name="Herrero J."/>
            <person name="Green E.D."/>
            <person name="Haussler D."/>
            <person name="Siepel A."/>
            <person name="Goldman N."/>
            <person name="Pollard K.S."/>
            <person name="Pedersen J.S."/>
            <person name="Lander E.S."/>
            <person name="Kellis M."/>
        </authorList>
    </citation>
    <scope>NUCLEOTIDE SEQUENCE [LARGE SCALE GENOMIC DNA]</scope>
    <source>
        <strain evidence="12 13">Thorbecke inbred</strain>
    </source>
</reference>
<reference evidence="12" key="2">
    <citation type="submission" date="2025-08" db="UniProtKB">
        <authorList>
            <consortium name="Ensembl"/>
        </authorList>
    </citation>
    <scope>IDENTIFICATION</scope>
    <source>
        <strain evidence="12">Thorbecke</strain>
    </source>
</reference>
<dbReference type="CDD" id="cd00087">
    <property type="entry name" value="FReD"/>
    <property type="match status" value="1"/>
</dbReference>
<dbReference type="GO" id="GO:0042730">
    <property type="term" value="P:fibrinolysis"/>
    <property type="evidence" value="ECO:0007669"/>
    <property type="project" value="TreeGrafter"/>
</dbReference>
<keyword evidence="7" id="KW-0325">Glycoprotein</keyword>
<feature type="coiled-coil region" evidence="8">
    <location>
        <begin position="136"/>
        <end position="174"/>
    </location>
</feature>
<gene>
    <name evidence="12" type="primary">ANGPT4</name>
</gene>
<dbReference type="GO" id="GO:0070527">
    <property type="term" value="P:platelet aggregation"/>
    <property type="evidence" value="ECO:0007669"/>
    <property type="project" value="TreeGrafter"/>
</dbReference>
<dbReference type="Ensembl" id="ENSOCUT00000053300.1">
    <property type="protein sequence ID" value="ENSOCUP00000034197.1"/>
    <property type="gene ID" value="ENSOCUG00000025012.3"/>
</dbReference>
<dbReference type="Proteomes" id="UP000001811">
    <property type="component" value="Chromosome 4"/>
</dbReference>
<feature type="chain" id="PRO_5023841442" evidence="10">
    <location>
        <begin position="23"/>
        <end position="446"/>
    </location>
</feature>
<reference evidence="12" key="3">
    <citation type="submission" date="2025-09" db="UniProtKB">
        <authorList>
            <consortium name="Ensembl"/>
        </authorList>
    </citation>
    <scope>IDENTIFICATION</scope>
    <source>
        <strain evidence="12">Thorbecke</strain>
    </source>
</reference>
<dbReference type="FunFam" id="3.90.215.10:FF:000001">
    <property type="entry name" value="Tenascin isoform 1"/>
    <property type="match status" value="1"/>
</dbReference>
<keyword evidence="3" id="KW-0037">Angiogenesis</keyword>
<dbReference type="EMBL" id="AAGW02060547">
    <property type="status" value="NOT_ANNOTATED_CDS"/>
    <property type="molecule type" value="Genomic_DNA"/>
</dbReference>
<evidence type="ECO:0000256" key="1">
    <source>
        <dbReference type="ARBA" id="ARBA00004613"/>
    </source>
</evidence>
<dbReference type="Pfam" id="PF00147">
    <property type="entry name" value="Fibrinogen_C"/>
    <property type="match status" value="1"/>
</dbReference>
<protein>
    <submittedName>
        <fullName evidence="12">Angiopoietin 4</fullName>
    </submittedName>
</protein>
<dbReference type="FunFam" id="4.10.530.10:FF:000001">
    <property type="entry name" value="angiopoietin-2 isoform X1"/>
    <property type="match status" value="1"/>
</dbReference>
<evidence type="ECO:0000256" key="4">
    <source>
        <dbReference type="ARBA" id="ARBA00022729"/>
    </source>
</evidence>
<dbReference type="SMART" id="SM00186">
    <property type="entry name" value="FBG"/>
    <property type="match status" value="1"/>
</dbReference>
<feature type="domain" description="Fibrinogen C-terminal" evidence="11">
    <location>
        <begin position="225"/>
        <end position="445"/>
    </location>
</feature>
<dbReference type="GO" id="GO:0030674">
    <property type="term" value="F:protein-macromolecule adaptor activity"/>
    <property type="evidence" value="ECO:0007669"/>
    <property type="project" value="TreeGrafter"/>
</dbReference>
<dbReference type="Pfam" id="PF25443">
    <property type="entry name" value="ANG-1"/>
    <property type="match status" value="1"/>
</dbReference>
<keyword evidence="6" id="KW-1015">Disulfide bond</keyword>
<feature type="signal peptide" evidence="10">
    <location>
        <begin position="1"/>
        <end position="22"/>
    </location>
</feature>
<dbReference type="PROSITE" id="PS51406">
    <property type="entry name" value="FIBRINOGEN_C_2"/>
    <property type="match status" value="1"/>
</dbReference>
<dbReference type="GO" id="GO:0005201">
    <property type="term" value="F:extracellular matrix structural constituent"/>
    <property type="evidence" value="ECO:0007669"/>
    <property type="project" value="TreeGrafter"/>
</dbReference>
<dbReference type="SUPFAM" id="SSF56496">
    <property type="entry name" value="Fibrinogen C-terminal domain-like"/>
    <property type="match status" value="1"/>
</dbReference>
<proteinExistence type="predicted"/>
<dbReference type="EMBL" id="AAGW02060546">
    <property type="status" value="NOT_ANNOTATED_CDS"/>
    <property type="molecule type" value="Genomic_DNA"/>
</dbReference>
<dbReference type="Bgee" id="ENSOCUG00000025012">
    <property type="expression patterns" value="Expressed in uterus and 18 other cell types or tissues"/>
</dbReference>
<feature type="compositionally biased region" description="Polar residues" evidence="9">
    <location>
        <begin position="64"/>
        <end position="75"/>
    </location>
</feature>